<protein>
    <recommendedName>
        <fullName evidence="2">DUF6699 domain-containing protein</fullName>
    </recommendedName>
</protein>
<organism evidence="4 5">
    <name type="scientific">Dichomitus squalens</name>
    <dbReference type="NCBI Taxonomy" id="114155"/>
    <lineage>
        <taxon>Eukaryota</taxon>
        <taxon>Fungi</taxon>
        <taxon>Dikarya</taxon>
        <taxon>Basidiomycota</taxon>
        <taxon>Agaricomycotina</taxon>
        <taxon>Agaricomycetes</taxon>
        <taxon>Polyporales</taxon>
        <taxon>Polyporaceae</taxon>
        <taxon>Dichomitus</taxon>
    </lineage>
</organism>
<feature type="compositionally biased region" description="Low complexity" evidence="1">
    <location>
        <begin position="49"/>
        <end position="59"/>
    </location>
</feature>
<evidence type="ECO:0000313" key="3">
    <source>
        <dbReference type="EMBL" id="TBU21329.1"/>
    </source>
</evidence>
<dbReference type="EMBL" id="ML143623">
    <property type="protein sequence ID" value="TBU21329.1"/>
    <property type="molecule type" value="Genomic_DNA"/>
</dbReference>
<dbReference type="InterPro" id="IPR046522">
    <property type="entry name" value="DUF6699"/>
</dbReference>
<name>A0A4Q9Q1G6_9APHY</name>
<evidence type="ECO:0000256" key="1">
    <source>
        <dbReference type="SAM" id="MobiDB-lite"/>
    </source>
</evidence>
<feature type="domain" description="DUF6699" evidence="2">
    <location>
        <begin position="136"/>
        <end position="275"/>
    </location>
</feature>
<accession>A0A4Q9Q1G6</accession>
<sequence>MLPIHSEQYTLLVPLYYPVVPTWYHYPSSSPSQPYSPIYPLTGVPHTQSSSASRASKSARPSHHIRSHELRSAPTSPAGPPKAPLLKNIPLPPDDTQMSKHDASLYTVGEASSPTNMRPIIDPLLTIPRQNAEPHISWDLTQHPSAAFRNYHLTPDALLRPCAVYSSRRAGRLPLKSLVLILPHLPVEIKIPSLRASSRVPSSYATVWDVLEGLYHGLQTPVGSKELQSLSPSQRATLVDASKLRRPCVPEDETWGHVVRWIDYLSHRRRFLGIRPAMFDELPPGRTLGEVFVVEVGAVW</sequence>
<dbReference type="Proteomes" id="UP000292082">
    <property type="component" value="Unassembled WGS sequence"/>
</dbReference>
<dbReference type="Proteomes" id="UP000292957">
    <property type="component" value="Unassembled WGS sequence"/>
</dbReference>
<evidence type="ECO:0000313" key="4">
    <source>
        <dbReference type="EMBL" id="TBU60781.1"/>
    </source>
</evidence>
<evidence type="ECO:0000313" key="5">
    <source>
        <dbReference type="Proteomes" id="UP000292082"/>
    </source>
</evidence>
<dbReference type="EMBL" id="ML145102">
    <property type="protein sequence ID" value="TBU60781.1"/>
    <property type="molecule type" value="Genomic_DNA"/>
</dbReference>
<keyword evidence="5" id="KW-1185">Reference proteome</keyword>
<dbReference type="Pfam" id="PF20415">
    <property type="entry name" value="DUF6699"/>
    <property type="match status" value="1"/>
</dbReference>
<dbReference type="AlphaFoldDB" id="A0A4Q9Q1G6"/>
<proteinExistence type="predicted"/>
<evidence type="ECO:0000259" key="2">
    <source>
        <dbReference type="Pfam" id="PF20415"/>
    </source>
</evidence>
<gene>
    <name evidence="4" type="ORF">BD310DRAFT_266834</name>
    <name evidence="3" type="ORF">BD311DRAFT_707115</name>
</gene>
<reference evidence="4 5" key="1">
    <citation type="submission" date="2019-01" db="EMBL/GenBank/DDBJ databases">
        <title>Draft genome sequences of three monokaryotic isolates of the white-rot basidiomycete fungus Dichomitus squalens.</title>
        <authorList>
            <consortium name="DOE Joint Genome Institute"/>
            <person name="Lopez S.C."/>
            <person name="Andreopoulos B."/>
            <person name="Pangilinan J."/>
            <person name="Lipzen A."/>
            <person name="Riley R."/>
            <person name="Ahrendt S."/>
            <person name="Ng V."/>
            <person name="Barry K."/>
            <person name="Daum C."/>
            <person name="Grigoriev I.V."/>
            <person name="Hilden K.S."/>
            <person name="Makela M.R."/>
            <person name="de Vries R.P."/>
        </authorList>
    </citation>
    <scope>NUCLEOTIDE SEQUENCE [LARGE SCALE GENOMIC DNA]</scope>
    <source>
        <strain evidence="4 5">CBS 464.89</strain>
        <strain evidence="3">OM18370.1</strain>
    </source>
</reference>
<feature type="region of interest" description="Disordered" evidence="1">
    <location>
        <begin position="39"/>
        <end position="94"/>
    </location>
</feature>
<dbReference type="OrthoDB" id="2783256at2759"/>